<dbReference type="GO" id="GO:0003700">
    <property type="term" value="F:DNA-binding transcription factor activity"/>
    <property type="evidence" value="ECO:0007669"/>
    <property type="project" value="TreeGrafter"/>
</dbReference>
<keyword evidence="7" id="KW-1185">Reference proteome</keyword>
<dbReference type="InterPro" id="IPR005471">
    <property type="entry name" value="Tscrpt_reg_IclR_N"/>
</dbReference>
<evidence type="ECO:0000313" key="7">
    <source>
        <dbReference type="Proteomes" id="UP000481030"/>
    </source>
</evidence>
<dbReference type="SUPFAM" id="SSF55781">
    <property type="entry name" value="GAF domain-like"/>
    <property type="match status" value="1"/>
</dbReference>
<dbReference type="Gene3D" id="1.10.10.10">
    <property type="entry name" value="Winged helix-like DNA-binding domain superfamily/Winged helix DNA-binding domain"/>
    <property type="match status" value="1"/>
</dbReference>
<dbReference type="PROSITE" id="PS51077">
    <property type="entry name" value="HTH_ICLR"/>
    <property type="match status" value="1"/>
</dbReference>
<keyword evidence="1" id="KW-0805">Transcription regulation</keyword>
<dbReference type="PROSITE" id="PS51078">
    <property type="entry name" value="ICLR_ED"/>
    <property type="match status" value="1"/>
</dbReference>
<dbReference type="InterPro" id="IPR036388">
    <property type="entry name" value="WH-like_DNA-bd_sf"/>
</dbReference>
<name>A0A6L3V7Q9_9BACI</name>
<dbReference type="GO" id="GO:0003677">
    <property type="term" value="F:DNA binding"/>
    <property type="evidence" value="ECO:0007669"/>
    <property type="project" value="UniProtKB-KW"/>
</dbReference>
<dbReference type="Proteomes" id="UP000481030">
    <property type="component" value="Unassembled WGS sequence"/>
</dbReference>
<dbReference type="EMBL" id="WBOS01000003">
    <property type="protein sequence ID" value="KAB2336637.1"/>
    <property type="molecule type" value="Genomic_DNA"/>
</dbReference>
<evidence type="ECO:0000313" key="6">
    <source>
        <dbReference type="EMBL" id="KAB2336637.1"/>
    </source>
</evidence>
<feature type="domain" description="IclR-ED" evidence="5">
    <location>
        <begin position="65"/>
        <end position="242"/>
    </location>
</feature>
<dbReference type="SMART" id="SM00346">
    <property type="entry name" value="HTH_ICLR"/>
    <property type="match status" value="1"/>
</dbReference>
<comment type="caution">
    <text evidence="6">The sequence shown here is derived from an EMBL/GenBank/DDBJ whole genome shotgun (WGS) entry which is preliminary data.</text>
</comment>
<evidence type="ECO:0000256" key="1">
    <source>
        <dbReference type="ARBA" id="ARBA00023015"/>
    </source>
</evidence>
<reference evidence="6 7" key="1">
    <citation type="journal article" date="2016" name="Antonie Van Leeuwenhoek">
        <title>Bacillus depressus sp. nov., isolated from soil of a sunflower field.</title>
        <authorList>
            <person name="Wei X."/>
            <person name="Xin D."/>
            <person name="Xin Y."/>
            <person name="Zhang H."/>
            <person name="Wang T."/>
            <person name="Zhang J."/>
        </authorList>
    </citation>
    <scope>NUCLEOTIDE SEQUENCE [LARGE SCALE GENOMIC DNA]</scope>
    <source>
        <strain evidence="6 7">BZ1</strain>
    </source>
</reference>
<dbReference type="Pfam" id="PF09339">
    <property type="entry name" value="HTH_IclR"/>
    <property type="match status" value="1"/>
</dbReference>
<dbReference type="OrthoDB" id="9791752at2"/>
<dbReference type="SUPFAM" id="SSF46785">
    <property type="entry name" value="Winged helix' DNA-binding domain"/>
    <property type="match status" value="1"/>
</dbReference>
<keyword evidence="3" id="KW-0804">Transcription</keyword>
<dbReference type="Pfam" id="PF01614">
    <property type="entry name" value="IclR_C"/>
    <property type="match status" value="1"/>
</dbReference>
<keyword evidence="2" id="KW-0238">DNA-binding</keyword>
<dbReference type="InterPro" id="IPR036390">
    <property type="entry name" value="WH_DNA-bd_sf"/>
</dbReference>
<protein>
    <submittedName>
        <fullName evidence="6">IclR family transcriptional regulator</fullName>
    </submittedName>
</protein>
<dbReference type="AlphaFoldDB" id="A0A6L3V7Q9"/>
<dbReference type="Gene3D" id="3.30.450.40">
    <property type="match status" value="1"/>
</dbReference>
<dbReference type="PANTHER" id="PTHR30136:SF24">
    <property type="entry name" value="HTH-TYPE TRANSCRIPTIONAL REPRESSOR ALLR"/>
    <property type="match status" value="1"/>
</dbReference>
<dbReference type="InterPro" id="IPR029016">
    <property type="entry name" value="GAF-like_dom_sf"/>
</dbReference>
<dbReference type="PANTHER" id="PTHR30136">
    <property type="entry name" value="HELIX-TURN-HELIX TRANSCRIPTIONAL REGULATOR, ICLR FAMILY"/>
    <property type="match status" value="1"/>
</dbReference>
<organism evidence="6 7">
    <name type="scientific">Cytobacillus depressus</name>
    <dbReference type="NCBI Taxonomy" id="1602942"/>
    <lineage>
        <taxon>Bacteria</taxon>
        <taxon>Bacillati</taxon>
        <taxon>Bacillota</taxon>
        <taxon>Bacilli</taxon>
        <taxon>Bacillales</taxon>
        <taxon>Bacillaceae</taxon>
        <taxon>Cytobacillus</taxon>
    </lineage>
</organism>
<proteinExistence type="predicted"/>
<evidence type="ECO:0000259" key="4">
    <source>
        <dbReference type="PROSITE" id="PS51077"/>
    </source>
</evidence>
<accession>A0A6L3V7Q9</accession>
<dbReference type="GO" id="GO:0045892">
    <property type="term" value="P:negative regulation of DNA-templated transcription"/>
    <property type="evidence" value="ECO:0007669"/>
    <property type="project" value="UniProtKB-ARBA"/>
</dbReference>
<evidence type="ECO:0000259" key="5">
    <source>
        <dbReference type="PROSITE" id="PS51078"/>
    </source>
</evidence>
<sequence>MQSIDRAMHIVKVLIQHYPNQFSITELAKECKLPASSLHRNLNAMIKHEMIQQDPKSKLYGLGNMWLEYGLIVYDTLDYVSVLRPELENLMRTVEATVYLSKPIGTESIIIERIDCINQTIRVHDKLGLRTPLYEGAANLTMLAHMPPEFVEKVVIESVPEGERTAFFQRLNRIKIDGYELLQDEQNDGISFIASPILNHYGGVIGAVSIKLNISNLEDETLKGIIDEVINTGNKISWKMGIKN</sequence>
<dbReference type="RefSeq" id="WP_151534591.1">
    <property type="nucleotide sequence ID" value="NZ_WBOS01000003.1"/>
</dbReference>
<gene>
    <name evidence="6" type="ORF">F7731_09755</name>
</gene>
<dbReference type="InterPro" id="IPR014757">
    <property type="entry name" value="Tscrpt_reg_IclR_C"/>
</dbReference>
<dbReference type="InterPro" id="IPR050707">
    <property type="entry name" value="HTH_MetabolicPath_Reg"/>
</dbReference>
<evidence type="ECO:0000256" key="3">
    <source>
        <dbReference type="ARBA" id="ARBA00023163"/>
    </source>
</evidence>
<evidence type="ECO:0000256" key="2">
    <source>
        <dbReference type="ARBA" id="ARBA00023125"/>
    </source>
</evidence>
<feature type="domain" description="HTH iclR-type" evidence="4">
    <location>
        <begin position="1"/>
        <end position="64"/>
    </location>
</feature>